<comment type="caution">
    <text evidence="3">The sequence shown here is derived from an EMBL/GenBank/DDBJ whole genome shotgun (WGS) entry which is preliminary data.</text>
</comment>
<evidence type="ECO:0000313" key="4">
    <source>
        <dbReference type="Proteomes" id="UP001589798"/>
    </source>
</evidence>
<feature type="transmembrane region" description="Helical" evidence="2">
    <location>
        <begin position="6"/>
        <end position="26"/>
    </location>
</feature>
<proteinExistence type="predicted"/>
<keyword evidence="2" id="KW-0472">Membrane</keyword>
<name>A0ABV6CW23_9SPHN</name>
<evidence type="ECO:0000313" key="3">
    <source>
        <dbReference type="EMBL" id="MFC0204924.1"/>
    </source>
</evidence>
<dbReference type="RefSeq" id="WP_379487682.1">
    <property type="nucleotide sequence ID" value="NZ_JBHLWK010000013.1"/>
</dbReference>
<gene>
    <name evidence="3" type="ORF">ACFFJC_11635</name>
</gene>
<evidence type="ECO:0000256" key="2">
    <source>
        <dbReference type="SAM" id="Phobius"/>
    </source>
</evidence>
<organism evidence="3 4">
    <name type="scientific">Novosphingobium soli</name>
    <dbReference type="NCBI Taxonomy" id="574956"/>
    <lineage>
        <taxon>Bacteria</taxon>
        <taxon>Pseudomonadati</taxon>
        <taxon>Pseudomonadota</taxon>
        <taxon>Alphaproteobacteria</taxon>
        <taxon>Sphingomonadales</taxon>
        <taxon>Sphingomonadaceae</taxon>
        <taxon>Novosphingobium</taxon>
    </lineage>
</organism>
<feature type="region of interest" description="Disordered" evidence="1">
    <location>
        <begin position="80"/>
        <end position="105"/>
    </location>
</feature>
<feature type="transmembrane region" description="Helical" evidence="2">
    <location>
        <begin position="38"/>
        <end position="56"/>
    </location>
</feature>
<dbReference type="EMBL" id="JBHLWK010000013">
    <property type="protein sequence ID" value="MFC0204924.1"/>
    <property type="molecule type" value="Genomic_DNA"/>
</dbReference>
<keyword evidence="2" id="KW-0812">Transmembrane</keyword>
<protein>
    <submittedName>
        <fullName evidence="3">Uncharacterized protein</fullName>
    </submittedName>
</protein>
<keyword evidence="2" id="KW-1133">Transmembrane helix</keyword>
<evidence type="ECO:0000256" key="1">
    <source>
        <dbReference type="SAM" id="MobiDB-lite"/>
    </source>
</evidence>
<dbReference type="Proteomes" id="UP001589798">
    <property type="component" value="Unassembled WGS sequence"/>
</dbReference>
<reference evidence="3 4" key="1">
    <citation type="submission" date="2024-09" db="EMBL/GenBank/DDBJ databases">
        <authorList>
            <person name="Sun Q."/>
            <person name="Mori K."/>
        </authorList>
    </citation>
    <scope>NUCLEOTIDE SEQUENCE [LARGE SCALE GENOMIC DNA]</scope>
    <source>
        <strain evidence="3 4">CCM 7706</strain>
    </source>
</reference>
<keyword evidence="4" id="KW-1185">Reference proteome</keyword>
<accession>A0ABV6CW23</accession>
<sequence>MSAIFYIGLICLIASIVGGGLTAAGIVIPPIGSPHRQIALGVLGLALMVIGFPPTGSTGIRSENSSKQPNDERDLVIASQTAEPDMPVTTHGPDAPEASRSAATSIRIVPHPDTVAATEFEGYDGRFAPVSYEIDAEGSSVTFATVDSEFRQTNGELLFPPTLKGRILGGSFTVQPGSPYVHRDNIAVTEACNAVSARGEDRFNFQHLFRGQDASKSPVEAAVIVDIRC</sequence>